<organism evidence="2 3">
    <name type="scientific">Amycolatopsis arida</name>
    <dbReference type="NCBI Taxonomy" id="587909"/>
    <lineage>
        <taxon>Bacteria</taxon>
        <taxon>Bacillati</taxon>
        <taxon>Actinomycetota</taxon>
        <taxon>Actinomycetes</taxon>
        <taxon>Pseudonocardiales</taxon>
        <taxon>Pseudonocardiaceae</taxon>
        <taxon>Amycolatopsis</taxon>
    </lineage>
</organism>
<evidence type="ECO:0000313" key="3">
    <source>
        <dbReference type="Proteomes" id="UP000198727"/>
    </source>
</evidence>
<keyword evidence="3" id="KW-1185">Reference proteome</keyword>
<dbReference type="EMBL" id="FOWW01000006">
    <property type="protein sequence ID" value="SFQ35372.1"/>
    <property type="molecule type" value="Genomic_DNA"/>
</dbReference>
<name>A0A1I5XTT2_9PSEU</name>
<evidence type="ECO:0000313" key="2">
    <source>
        <dbReference type="EMBL" id="SFQ35372.1"/>
    </source>
</evidence>
<gene>
    <name evidence="2" type="ORF">SAMN05421810_106250</name>
</gene>
<dbReference type="STRING" id="587909.SAMN05421810_106250"/>
<accession>A0A1I5XTT2</accession>
<dbReference type="Proteomes" id="UP000198727">
    <property type="component" value="Unassembled WGS sequence"/>
</dbReference>
<feature type="region of interest" description="Disordered" evidence="1">
    <location>
        <begin position="22"/>
        <end position="41"/>
    </location>
</feature>
<reference evidence="3" key="1">
    <citation type="submission" date="2016-10" db="EMBL/GenBank/DDBJ databases">
        <authorList>
            <person name="Varghese N."/>
            <person name="Submissions S."/>
        </authorList>
    </citation>
    <scope>NUCLEOTIDE SEQUENCE [LARGE SCALE GENOMIC DNA]</scope>
    <source>
        <strain evidence="3">CGMCC 4.5579</strain>
    </source>
</reference>
<dbReference type="AlphaFoldDB" id="A0A1I5XTT2"/>
<sequence>MPDGYELNPSTLEQAASALRTAGTTLDGLGGDPGTPDAGELSGDMAGLLARFLRGASELVIGVNAAGDQVAHARNVYLEQERSAHADLSS</sequence>
<dbReference type="RefSeq" id="WP_092531803.1">
    <property type="nucleotide sequence ID" value="NZ_FOWW01000006.1"/>
</dbReference>
<proteinExistence type="predicted"/>
<protein>
    <submittedName>
        <fullName evidence="2">Uncharacterized protein</fullName>
    </submittedName>
</protein>
<evidence type="ECO:0000256" key="1">
    <source>
        <dbReference type="SAM" id="MobiDB-lite"/>
    </source>
</evidence>
<dbReference type="OrthoDB" id="9995929at2"/>